<evidence type="ECO:0000259" key="2">
    <source>
        <dbReference type="Pfam" id="PF13569"/>
    </source>
</evidence>
<feature type="compositionally biased region" description="Low complexity" evidence="1">
    <location>
        <begin position="184"/>
        <end position="195"/>
    </location>
</feature>
<dbReference type="EMBL" id="CP031194">
    <property type="protein sequence ID" value="AXG77716.1"/>
    <property type="molecule type" value="Genomic_DNA"/>
</dbReference>
<gene>
    <name evidence="3" type="ORF">DVK44_08420</name>
</gene>
<sequence length="307" mass="33556">MGWIETSGGYAVALDGTRVLCRNAAGRTLKQVPAKLRDDAEVVRLRQLAEWLERHDRECREQVDMWLVRSLPVPVALLARVWPDPAWRSVLRDLVVAPVSGDGPADTARAGFLRDAEPARGLGIVDLDGDSVWWDPLEVGAVLIPHPVLLEDLLELREFAAELGVEQGAEQLFREVWRRPGPEEPSGTPSGTPSAGAGGTVWRTYANGKFAQLRHATARAVSLGYRVRGGQTVCPLVEDGRQLEAAYWIGDDYPDAETLTGALEWRDTAGRRLPLAEVGPVAWSEGERMAALVFAGRVVENDEEGAL</sequence>
<protein>
    <submittedName>
        <fullName evidence="3">DUF4132 domain-containing protein</fullName>
    </submittedName>
</protein>
<dbReference type="AlphaFoldDB" id="A0A345HLZ2"/>
<dbReference type="RefSeq" id="WP_114659083.1">
    <property type="nucleotide sequence ID" value="NZ_CP031194.1"/>
</dbReference>
<proteinExistence type="predicted"/>
<reference evidence="4" key="1">
    <citation type="submission" date="2018-07" db="EMBL/GenBank/DDBJ databases">
        <authorList>
            <person name="Zhao J."/>
        </authorList>
    </citation>
    <scope>NUCLEOTIDE SEQUENCE [LARGE SCALE GENOMIC DNA]</scope>
    <source>
        <strain evidence="4">GSSD-12</strain>
    </source>
</reference>
<accession>A0A345HLZ2</accession>
<dbReference type="KEGG" id="spad:DVK44_08420"/>
<evidence type="ECO:0000256" key="1">
    <source>
        <dbReference type="SAM" id="MobiDB-lite"/>
    </source>
</evidence>
<feature type="region of interest" description="Disordered" evidence="1">
    <location>
        <begin position="179"/>
        <end position="199"/>
    </location>
</feature>
<dbReference type="OrthoDB" id="4518949at2"/>
<dbReference type="Pfam" id="PF13569">
    <property type="entry name" value="DUF4132"/>
    <property type="match status" value="1"/>
</dbReference>
<organism evidence="3 4">
    <name type="scientific">Streptomyces paludis</name>
    <dbReference type="NCBI Taxonomy" id="2282738"/>
    <lineage>
        <taxon>Bacteria</taxon>
        <taxon>Bacillati</taxon>
        <taxon>Actinomycetota</taxon>
        <taxon>Actinomycetes</taxon>
        <taxon>Kitasatosporales</taxon>
        <taxon>Streptomycetaceae</taxon>
        <taxon>Streptomyces</taxon>
    </lineage>
</organism>
<dbReference type="Proteomes" id="UP000253868">
    <property type="component" value="Chromosome"/>
</dbReference>
<evidence type="ECO:0000313" key="3">
    <source>
        <dbReference type="EMBL" id="AXG77716.1"/>
    </source>
</evidence>
<evidence type="ECO:0000313" key="4">
    <source>
        <dbReference type="Proteomes" id="UP000253868"/>
    </source>
</evidence>
<name>A0A345HLZ2_9ACTN</name>
<feature type="domain" description="DUF4132" evidence="2">
    <location>
        <begin position="26"/>
        <end position="179"/>
    </location>
</feature>
<dbReference type="InterPro" id="IPR025406">
    <property type="entry name" value="DUF4132"/>
</dbReference>
<keyword evidence="4" id="KW-1185">Reference proteome</keyword>